<feature type="region of interest" description="Disordered" evidence="1">
    <location>
        <begin position="1188"/>
        <end position="1215"/>
    </location>
</feature>
<evidence type="ECO:0000313" key="2">
    <source>
        <dbReference type="EMBL" id="KGF17447.1"/>
    </source>
</evidence>
<protein>
    <recommendedName>
        <fullName evidence="4">Tubulin-like protein</fullName>
    </recommendedName>
</protein>
<organism evidence="2 3">
    <name type="scientific">Corynebacterium freneyi DNF00450</name>
    <dbReference type="NCBI Taxonomy" id="1287475"/>
    <lineage>
        <taxon>Bacteria</taxon>
        <taxon>Bacillati</taxon>
        <taxon>Actinomycetota</taxon>
        <taxon>Actinomycetes</taxon>
        <taxon>Mycobacteriales</taxon>
        <taxon>Corynebacteriaceae</taxon>
        <taxon>Corynebacterium</taxon>
    </lineage>
</organism>
<dbReference type="Pfam" id="PF13809">
    <property type="entry name" value="Tubulin_2"/>
    <property type="match status" value="1"/>
</dbReference>
<dbReference type="RefSeq" id="WP_035121365.1">
    <property type="nucleotide sequence ID" value="NZ_JRNE01000040.1"/>
</dbReference>
<dbReference type="AlphaFoldDB" id="A0A095ZFM2"/>
<comment type="caution">
    <text evidence="2">The sequence shown here is derived from an EMBL/GenBank/DDBJ whole genome shotgun (WGS) entry which is preliminary data.</text>
</comment>
<proteinExistence type="predicted"/>
<feature type="region of interest" description="Disordered" evidence="1">
    <location>
        <begin position="737"/>
        <end position="768"/>
    </location>
</feature>
<name>A0A095ZFM2_9CORY</name>
<dbReference type="InterPro" id="IPR025904">
    <property type="entry name" value="Tubulin-like"/>
</dbReference>
<reference evidence="2 3" key="1">
    <citation type="submission" date="2014-07" db="EMBL/GenBank/DDBJ databases">
        <authorList>
            <person name="McCorrison J."/>
            <person name="Sanka R."/>
            <person name="Torralba M."/>
            <person name="Gillis M."/>
            <person name="Haft D.H."/>
            <person name="Methe B."/>
            <person name="Sutton G."/>
            <person name="Nelson K.E."/>
        </authorList>
    </citation>
    <scope>NUCLEOTIDE SEQUENCE [LARGE SCALE GENOMIC DNA]</scope>
    <source>
        <strain evidence="2 3">DNF00450</strain>
    </source>
</reference>
<evidence type="ECO:0008006" key="4">
    <source>
        <dbReference type="Google" id="ProtNLM"/>
    </source>
</evidence>
<evidence type="ECO:0000313" key="3">
    <source>
        <dbReference type="Proteomes" id="UP000029548"/>
    </source>
</evidence>
<accession>A0A095ZFM2</accession>
<dbReference type="eggNOG" id="ENOG502ZAWP">
    <property type="taxonomic scope" value="Bacteria"/>
</dbReference>
<gene>
    <name evidence="2" type="ORF">HMPREF1650_04670</name>
</gene>
<dbReference type="Proteomes" id="UP000029548">
    <property type="component" value="Unassembled WGS sequence"/>
</dbReference>
<evidence type="ECO:0000256" key="1">
    <source>
        <dbReference type="SAM" id="MobiDB-lite"/>
    </source>
</evidence>
<sequence>MEKFLVVGCGGSGAVTQAYIIDQLKAYLRQVDPERTELPAAWQFVSVDAPLTAEPGPAGLANVPQSGGQYVSVGNSLHYNQFEQGLSQQLARTGSLGEIATWATREPENLNLPIDRGAGQRRALGRMLTIQNLEKIHDGLRSAMDRLNRMETNAELNELNYKITGRRSDVTDSEPIALVIGSMAGGSGASMVFDVARLISTLPGNMPSRTAIFMMSPEVFESLSEDDRRGMWPNSLAMFGEAVAAQTGAAVAHDRAIFKAMGLSVTPKNASFARLFPIGARMGGNRSKFGDGSPAAIYRGLGRALAALMTSRKALGSFTQYTLGNSGAIEGSRSILGWGSPTKVSWNDIPWGSMGYAQLSMGRDRYAEYAAQRLARSSFERLLEGHLSPDDPSTGKEQLDKRLRERLPDFLAACHLPGSMAGQLRAADVYPWLGSVFGGSFSAPAANEAVRNIRQTLPAGDGMKSREWADLVRGRLEQCRSGVDEMLSANAYAAVHEFADFFADRVIAEIEGDLSRYGVPFVEEIVDRLMEMFQEPLIPMIKSFAQSAAGMDPMAPSPQLETLLQPLNGRGTVNNSAQIADNIAASYTTQLTQYHIVQVASLLAEVLDDFRSSVLLRLKRELVSVHKDLDHDNERKDVSLNLADVATSDPVAWPRDGEEKIDDRFRSSANEILITETDKFPADYEGHMLGTMRATVPDLRTFPEAVSAATREIIMGDWDTQGGIKAPNDTLCPATGPESGPGNRAGWVSKHLTRPPYGRGEKRDSRAASFNPRLRPADLIERTRLWIARPAKPFSDFIGVDLRSYLTRAAAANDAEYDGRLNRLHDAFYKALHQARPLAAVSSEMLNRVYGVGREQYHFNFSEIPLDGLEAGSRLSEIIQNDTTRDEATVTTFESAFTTDNRVFSIDVFGSYPNYSPVVFSSLFPHIAEDWNGRGGNSESFWELRRARPLPAALPLTNDERRAMVAGWHIGVLTGRIYISGLGTAAAAAHIFDDAQEEWVPFPQKLLTPPTKFRGNEDWMPAVIESVLLAYADVQTAPPGGRIGDSLRPYRLLRELYDDGAEGPTTGAVDHSVVKVLAEWLATGKDPQSDTGTSPHGSTLAERKAKAEEVLRTARAKAANFLSATGRAALPGARPTDRPWSYVVDRRIAAEMPLYRDLADDVDYMAADLLKRLEEAAVVAEDWGREPVAPPQPLITGADDPTLTSRPEGFGGGLI</sequence>
<dbReference type="EMBL" id="JRNE01000040">
    <property type="protein sequence ID" value="KGF17447.1"/>
    <property type="molecule type" value="Genomic_DNA"/>
</dbReference>
<feature type="region of interest" description="Disordered" evidence="1">
    <location>
        <begin position="1084"/>
        <end position="1104"/>
    </location>
</feature>